<reference evidence="2" key="2">
    <citation type="submission" date="2015-01" db="EMBL/GenBank/DDBJ databases">
        <title>Evolutionary Origins and Diversification of the Mycorrhizal Mutualists.</title>
        <authorList>
            <consortium name="DOE Joint Genome Institute"/>
            <consortium name="Mycorrhizal Genomics Consortium"/>
            <person name="Kohler A."/>
            <person name="Kuo A."/>
            <person name="Nagy L.G."/>
            <person name="Floudas D."/>
            <person name="Copeland A."/>
            <person name="Barry K.W."/>
            <person name="Cichocki N."/>
            <person name="Veneault-Fourrey C."/>
            <person name="LaButti K."/>
            <person name="Lindquist E.A."/>
            <person name="Lipzen A."/>
            <person name="Lundell T."/>
            <person name="Morin E."/>
            <person name="Murat C."/>
            <person name="Riley R."/>
            <person name="Ohm R."/>
            <person name="Sun H."/>
            <person name="Tunlid A."/>
            <person name="Henrissat B."/>
            <person name="Grigoriev I.V."/>
            <person name="Hibbett D.S."/>
            <person name="Martin F."/>
        </authorList>
    </citation>
    <scope>NUCLEOTIDE SEQUENCE [LARGE SCALE GENOMIC DNA]</scope>
    <source>
        <strain evidence="2">441</strain>
    </source>
</reference>
<evidence type="ECO:0000313" key="2">
    <source>
        <dbReference type="Proteomes" id="UP000054018"/>
    </source>
</evidence>
<dbReference type="EMBL" id="KN833815">
    <property type="protein sequence ID" value="KIK17955.1"/>
    <property type="molecule type" value="Genomic_DNA"/>
</dbReference>
<gene>
    <name evidence="1" type="ORF">PISMIDRAFT_45151</name>
</gene>
<evidence type="ECO:0000313" key="1">
    <source>
        <dbReference type="EMBL" id="KIK17955.1"/>
    </source>
</evidence>
<dbReference type="InterPro" id="IPR043502">
    <property type="entry name" value="DNA/RNA_pol_sf"/>
</dbReference>
<dbReference type="AlphaFoldDB" id="A0A0C9XZP3"/>
<feature type="non-terminal residue" evidence="1">
    <location>
        <position position="1"/>
    </location>
</feature>
<dbReference type="Proteomes" id="UP000054018">
    <property type="component" value="Unassembled WGS sequence"/>
</dbReference>
<accession>A0A0C9XZP3</accession>
<dbReference type="InterPro" id="IPR050951">
    <property type="entry name" value="Retrovirus_Pol_polyprotein"/>
</dbReference>
<sequence>CFIWEHLQNTNRILHQLRLSATVSAKKCVIAAPSIMVVGHKVSYEGRIPDETKVQKIKDWPYCTNITEVRGFLGLC</sequence>
<reference evidence="1 2" key="1">
    <citation type="submission" date="2014-04" db="EMBL/GenBank/DDBJ databases">
        <authorList>
            <consortium name="DOE Joint Genome Institute"/>
            <person name="Kuo A."/>
            <person name="Kohler A."/>
            <person name="Costa M.D."/>
            <person name="Nagy L.G."/>
            <person name="Floudas D."/>
            <person name="Copeland A."/>
            <person name="Barry K.W."/>
            <person name="Cichocki N."/>
            <person name="Veneault-Fourrey C."/>
            <person name="LaButti K."/>
            <person name="Lindquist E.A."/>
            <person name="Lipzen A."/>
            <person name="Lundell T."/>
            <person name="Morin E."/>
            <person name="Murat C."/>
            <person name="Sun H."/>
            <person name="Tunlid A."/>
            <person name="Henrissat B."/>
            <person name="Grigoriev I.V."/>
            <person name="Hibbett D.S."/>
            <person name="Martin F."/>
            <person name="Nordberg H.P."/>
            <person name="Cantor M.N."/>
            <person name="Hua S.X."/>
        </authorList>
    </citation>
    <scope>NUCLEOTIDE SEQUENCE [LARGE SCALE GENOMIC DNA]</scope>
    <source>
        <strain evidence="1 2">441</strain>
    </source>
</reference>
<name>A0A0C9XZP3_9AGAM</name>
<dbReference type="OrthoDB" id="3193212at2759"/>
<proteinExistence type="predicted"/>
<dbReference type="PANTHER" id="PTHR37984">
    <property type="entry name" value="PROTEIN CBG26694"/>
    <property type="match status" value="1"/>
</dbReference>
<dbReference type="HOGENOM" id="CLU_142394_1_0_1"/>
<keyword evidence="2" id="KW-1185">Reference proteome</keyword>
<dbReference type="SUPFAM" id="SSF56672">
    <property type="entry name" value="DNA/RNA polymerases"/>
    <property type="match status" value="1"/>
</dbReference>
<protein>
    <submittedName>
        <fullName evidence="1">Uncharacterized protein</fullName>
    </submittedName>
</protein>
<organism evidence="1 2">
    <name type="scientific">Pisolithus microcarpus 441</name>
    <dbReference type="NCBI Taxonomy" id="765257"/>
    <lineage>
        <taxon>Eukaryota</taxon>
        <taxon>Fungi</taxon>
        <taxon>Dikarya</taxon>
        <taxon>Basidiomycota</taxon>
        <taxon>Agaricomycotina</taxon>
        <taxon>Agaricomycetes</taxon>
        <taxon>Agaricomycetidae</taxon>
        <taxon>Boletales</taxon>
        <taxon>Sclerodermatineae</taxon>
        <taxon>Pisolithaceae</taxon>
        <taxon>Pisolithus</taxon>
    </lineage>
</organism>
<feature type="non-terminal residue" evidence="1">
    <location>
        <position position="76"/>
    </location>
</feature>
<dbReference type="PANTHER" id="PTHR37984:SF5">
    <property type="entry name" value="PROTEIN NYNRIN-LIKE"/>
    <property type="match status" value="1"/>
</dbReference>